<keyword evidence="4" id="KW-1185">Reference proteome</keyword>
<gene>
    <name evidence="2" type="ORF">HINF_LOCUS47896</name>
    <name evidence="3" type="ORF">HINF_LOCUS7629</name>
</gene>
<dbReference type="EMBL" id="CAXDID020000016">
    <property type="protein sequence ID" value="CAL5983465.1"/>
    <property type="molecule type" value="Genomic_DNA"/>
</dbReference>
<sequence>MSIQAQVLQKRMIMTCSPPSNNISQQQHLFHLIQAELQSNQSKQQLYQTNNQLTQTKTVKGLSQQSPKLTNLSKSLLIDNEPKKTKPIKPPNRNNSCVQLIRQGHVSPSHLLEKMKRIEKPTKPSQRNPYEEIKKQIDTSLLLQSARQNIQDSYQQSTVHTQPQNTSQNVQDLLFDYQSKKHEKVTNIQFKQQMLKDQQEISNKQQSTVSIFDQLIQQQLTYLKMDQYQDIEQSLNDQHQQEKQDNNVKTQKFNHNPEFDQLLHTEINQKTLTISNGALDQQQTIIQHNQQYNYSAIEEQDDYIVNKPRIIQNQTTNTHYSKEIQNHIDVNNFKDYFNDQEQVTKQQNFVPESNSHQIIDQDIEQTASILAPPDVVVVKKVVPPVPSHEYPPQNQTQPLNNELPKQAPMQQQRSLSQTQEVEVIEAAPRVEPVQAKQAPKLPASNAPPKGNMKAIFNFSEYVFDEDPDNKVDYQMMEPKKKKPEAPKAEKEPEVQAVSAQPSEVKEEPKLAPKIAPKISIPPQAKVQPKIPGKAPEQTDSKPEAEKPKEDQNTKTSAPPKGNMKAIFNFSEYVFDEDPENKVDYEMLEPKKKKTELAQVKEPQPAAQLAEVKPVEKQPTEKQKEEPAVEAKPAAKAVPLKVQLPLPPNKIQPKIPGKAPVVPKATSVPQQQEAKPEGEPKAQPPSGNMKAIFNFSEYVFDEDPENKVDYEMLEPKKKKTEKEPEAPKTEREPEVQAVSVQPQETKEEAKPKITPKINIPPQVKIQPKIQQKIQIPSKDQNETKISEDKQSTLNDNKSEQEPLKQTDIQTEQKSENSQLENKSEQKTEEEPSNSEIKNSENVSKEIKPLQKQITQPPIKKIVPSSTVIKPPTKIVPPKVINQASINRPQLKIPVKPPVKAVDKQENNESQ</sequence>
<feature type="compositionally biased region" description="Low complexity" evidence="1">
    <location>
        <begin position="751"/>
        <end position="777"/>
    </location>
</feature>
<dbReference type="EMBL" id="CATOUU010000931">
    <property type="protein sequence ID" value="CAI9960251.1"/>
    <property type="molecule type" value="Genomic_DNA"/>
</dbReference>
<comment type="caution">
    <text evidence="2">The sequence shown here is derived from an EMBL/GenBank/DDBJ whole genome shotgun (WGS) entry which is preliminary data.</text>
</comment>
<feature type="region of interest" description="Disordered" evidence="1">
    <location>
        <begin position="594"/>
        <end position="689"/>
    </location>
</feature>
<evidence type="ECO:0000313" key="3">
    <source>
        <dbReference type="EMBL" id="CAL5983465.1"/>
    </source>
</evidence>
<feature type="region of interest" description="Disordered" evidence="1">
    <location>
        <begin position="472"/>
        <end position="563"/>
    </location>
</feature>
<feature type="region of interest" description="Disordered" evidence="1">
    <location>
        <begin position="705"/>
        <end position="857"/>
    </location>
</feature>
<evidence type="ECO:0000256" key="1">
    <source>
        <dbReference type="SAM" id="MobiDB-lite"/>
    </source>
</evidence>
<evidence type="ECO:0000313" key="2">
    <source>
        <dbReference type="EMBL" id="CAI9960251.1"/>
    </source>
</evidence>
<accession>A0AA86UQ95</accession>
<protein>
    <submittedName>
        <fullName evidence="2">Histone-lysine N-methyltransferase 2A-like isoform X2</fullName>
    </submittedName>
    <submittedName>
        <fullName evidence="3">Histone-lysine_N-methyltransferase 2A-like isoform X2</fullName>
    </submittedName>
</protein>
<feature type="compositionally biased region" description="Low complexity" evidence="1">
    <location>
        <begin position="629"/>
        <end position="641"/>
    </location>
</feature>
<feature type="region of interest" description="Disordered" evidence="1">
    <location>
        <begin position="386"/>
        <end position="419"/>
    </location>
</feature>
<reference evidence="2" key="1">
    <citation type="submission" date="2023-06" db="EMBL/GenBank/DDBJ databases">
        <authorList>
            <person name="Kurt Z."/>
        </authorList>
    </citation>
    <scope>NUCLEOTIDE SEQUENCE</scope>
</reference>
<feature type="compositionally biased region" description="Basic and acidic residues" evidence="1">
    <location>
        <begin position="536"/>
        <end position="552"/>
    </location>
</feature>
<name>A0AA86UQ95_9EUKA</name>
<evidence type="ECO:0000313" key="4">
    <source>
        <dbReference type="Proteomes" id="UP001642409"/>
    </source>
</evidence>
<feature type="compositionally biased region" description="Low complexity" evidence="1">
    <location>
        <begin position="511"/>
        <end position="525"/>
    </location>
</feature>
<feature type="compositionally biased region" description="Polar residues" evidence="1">
    <location>
        <begin position="408"/>
        <end position="419"/>
    </location>
</feature>
<feature type="compositionally biased region" description="Basic and acidic residues" evidence="1">
    <location>
        <begin position="705"/>
        <end position="733"/>
    </location>
</feature>
<feature type="compositionally biased region" description="Basic and acidic residues" evidence="1">
    <location>
        <begin position="778"/>
        <end position="813"/>
    </location>
</feature>
<feature type="compositionally biased region" description="Basic and acidic residues" evidence="1">
    <location>
        <begin position="483"/>
        <end position="493"/>
    </location>
</feature>
<dbReference type="AlphaFoldDB" id="A0AA86UQ95"/>
<proteinExistence type="predicted"/>
<organism evidence="2">
    <name type="scientific">Hexamita inflata</name>
    <dbReference type="NCBI Taxonomy" id="28002"/>
    <lineage>
        <taxon>Eukaryota</taxon>
        <taxon>Metamonada</taxon>
        <taxon>Diplomonadida</taxon>
        <taxon>Hexamitidae</taxon>
        <taxon>Hexamitinae</taxon>
        <taxon>Hexamita</taxon>
    </lineage>
</organism>
<feature type="compositionally biased region" description="Basic and acidic residues" evidence="1">
    <location>
        <begin position="612"/>
        <end position="628"/>
    </location>
</feature>
<reference evidence="3 4" key="2">
    <citation type="submission" date="2024-07" db="EMBL/GenBank/DDBJ databases">
        <authorList>
            <person name="Akdeniz Z."/>
        </authorList>
    </citation>
    <scope>NUCLEOTIDE SEQUENCE [LARGE SCALE GENOMIC DNA]</scope>
</reference>
<dbReference type="Proteomes" id="UP001642409">
    <property type="component" value="Unassembled WGS sequence"/>
</dbReference>